<dbReference type="PROSITE" id="PS00178">
    <property type="entry name" value="AA_TRNA_LIGASE_I"/>
    <property type="match status" value="1"/>
</dbReference>
<evidence type="ECO:0000256" key="9">
    <source>
        <dbReference type="ARBA" id="ARBA00048359"/>
    </source>
</evidence>
<protein>
    <recommendedName>
        <fullName evidence="10">Isoleucine--tRNA ligase</fullName>
        <ecNumber evidence="10">6.1.1.5</ecNumber>
    </recommendedName>
    <alternativeName>
        <fullName evidence="10">Isoleucyl-tRNA synthetase</fullName>
        <shortName evidence="10">IleRS</shortName>
    </alternativeName>
</protein>
<dbReference type="Gene3D" id="3.40.50.620">
    <property type="entry name" value="HUPs"/>
    <property type="match status" value="2"/>
</dbReference>
<evidence type="ECO:0000256" key="1">
    <source>
        <dbReference type="ARBA" id="ARBA00006887"/>
    </source>
</evidence>
<feature type="binding site" evidence="10">
    <location>
        <position position="931"/>
    </location>
    <ligand>
        <name>Zn(2+)</name>
        <dbReference type="ChEBI" id="CHEBI:29105"/>
    </ligand>
</feature>
<evidence type="ECO:0000256" key="6">
    <source>
        <dbReference type="ARBA" id="ARBA00022917"/>
    </source>
</evidence>
<evidence type="ECO:0000256" key="10">
    <source>
        <dbReference type="HAMAP-Rule" id="MF_02002"/>
    </source>
</evidence>
<keyword evidence="14" id="KW-1185">Reference proteome</keyword>
<organism evidence="13 14">
    <name type="scientific">Candidatus Chromulinivorax destructor</name>
    <dbReference type="NCBI Taxonomy" id="2066483"/>
    <lineage>
        <taxon>Bacteria</taxon>
        <taxon>Candidatus Babelota</taxon>
        <taxon>Candidatus Babeliae</taxon>
        <taxon>Candidatus Babeliales</taxon>
        <taxon>Candidatus Chromulinivoraceae</taxon>
        <taxon>Candidatus Chromulinivorax</taxon>
    </lineage>
</organism>
<comment type="function">
    <text evidence="8 10">Catalyzes the attachment of isoleucine to tRNA(Ile). As IleRS can inadvertently accommodate and process structurally similar amino acids such as valine, to avoid such errors it has two additional distinct tRNA(Ile)-dependent editing activities. One activity is designated as 'pretransfer' editing and involves the hydrolysis of activated Val-AMP. The other activity is designated 'posttransfer' editing and involves deacylation of mischarged Val-tRNA(Ile).</text>
</comment>
<accession>A0A345ZAC8</accession>
<feature type="short sequence motif" description="'HIGH' region" evidence="10">
    <location>
        <begin position="68"/>
        <end position="78"/>
    </location>
</feature>
<dbReference type="Pfam" id="PF08264">
    <property type="entry name" value="Anticodon_1"/>
    <property type="match status" value="1"/>
</dbReference>
<dbReference type="Gene3D" id="1.10.730.20">
    <property type="match status" value="1"/>
</dbReference>
<dbReference type="SUPFAM" id="SSF50677">
    <property type="entry name" value="ValRS/IleRS/LeuRS editing domain"/>
    <property type="match status" value="1"/>
</dbReference>
<dbReference type="GO" id="GO:0000049">
    <property type="term" value="F:tRNA binding"/>
    <property type="evidence" value="ECO:0007669"/>
    <property type="project" value="InterPro"/>
</dbReference>
<dbReference type="EMBL" id="CP025544">
    <property type="protein sequence ID" value="AXK60245.1"/>
    <property type="molecule type" value="Genomic_DNA"/>
</dbReference>
<feature type="binding site" evidence="10">
    <location>
        <position position="616"/>
    </location>
    <ligand>
        <name>ATP</name>
        <dbReference type="ChEBI" id="CHEBI:30616"/>
    </ligand>
</feature>
<dbReference type="SUPFAM" id="SSF52374">
    <property type="entry name" value="Nucleotidylyl transferase"/>
    <property type="match status" value="1"/>
</dbReference>
<comment type="similarity">
    <text evidence="1 10">Belongs to the class-I aminoacyl-tRNA synthetase family. IleS type 1 subfamily.</text>
</comment>
<dbReference type="InterPro" id="IPR050081">
    <property type="entry name" value="Ile-tRNA_ligase"/>
</dbReference>
<keyword evidence="10" id="KW-0479">Metal-binding</keyword>
<evidence type="ECO:0000256" key="3">
    <source>
        <dbReference type="ARBA" id="ARBA00022598"/>
    </source>
</evidence>
<dbReference type="InterPro" id="IPR002301">
    <property type="entry name" value="Ile-tRNA-ligase"/>
</dbReference>
<keyword evidence="6 10" id="KW-0648">Protein biosynthesis</keyword>
<dbReference type="InterPro" id="IPR009008">
    <property type="entry name" value="Val/Leu/Ile-tRNA-synth_edit"/>
</dbReference>
<evidence type="ECO:0000256" key="2">
    <source>
        <dbReference type="ARBA" id="ARBA00022490"/>
    </source>
</evidence>
<dbReference type="InterPro" id="IPR033708">
    <property type="entry name" value="Anticodon_Ile_BEm"/>
</dbReference>
<dbReference type="PANTHER" id="PTHR42765:SF1">
    <property type="entry name" value="ISOLEUCINE--TRNA LIGASE, MITOCHONDRIAL"/>
    <property type="match status" value="1"/>
</dbReference>
<evidence type="ECO:0000313" key="13">
    <source>
        <dbReference type="EMBL" id="AXK60245.1"/>
    </source>
</evidence>
<feature type="short sequence motif" description="'KMSKS' region" evidence="10">
    <location>
        <begin position="613"/>
        <end position="617"/>
    </location>
</feature>
<dbReference type="InterPro" id="IPR001412">
    <property type="entry name" value="aa-tRNA-synth_I_CS"/>
</dbReference>
<dbReference type="EC" id="6.1.1.5" evidence="10"/>
<keyword evidence="3 10" id="KW-0436">Ligase</keyword>
<dbReference type="InterPro" id="IPR002300">
    <property type="entry name" value="aa-tRNA-synth_Ia"/>
</dbReference>
<dbReference type="GO" id="GO:0002161">
    <property type="term" value="F:aminoacyl-tRNA deacylase activity"/>
    <property type="evidence" value="ECO:0007669"/>
    <property type="project" value="InterPro"/>
</dbReference>
<comment type="subcellular location">
    <subcellularLocation>
        <location evidence="10">Cytoplasm</location>
    </subcellularLocation>
</comment>
<dbReference type="InterPro" id="IPR009080">
    <property type="entry name" value="tRNAsynth_Ia_anticodon-bd"/>
</dbReference>
<dbReference type="Pfam" id="PF00133">
    <property type="entry name" value="tRNA-synt_1"/>
    <property type="match status" value="1"/>
</dbReference>
<evidence type="ECO:0000259" key="12">
    <source>
        <dbReference type="Pfam" id="PF08264"/>
    </source>
</evidence>
<dbReference type="KEGG" id="cdes:C0J27_00570"/>
<feature type="binding site" evidence="10">
    <location>
        <position position="950"/>
    </location>
    <ligand>
        <name>Zn(2+)</name>
        <dbReference type="ChEBI" id="CHEBI:29105"/>
    </ligand>
</feature>
<dbReference type="GO" id="GO:0004822">
    <property type="term" value="F:isoleucine-tRNA ligase activity"/>
    <property type="evidence" value="ECO:0007669"/>
    <property type="project" value="UniProtKB-UniRule"/>
</dbReference>
<dbReference type="AlphaFoldDB" id="A0A345ZAC8"/>
<keyword evidence="5 10" id="KW-0067">ATP-binding</keyword>
<dbReference type="GO" id="GO:0005829">
    <property type="term" value="C:cytosol"/>
    <property type="evidence" value="ECO:0007669"/>
    <property type="project" value="TreeGrafter"/>
</dbReference>
<comment type="domain">
    <text evidence="10">IleRS has two distinct active sites: one for aminoacylation and one for editing. The misactivated valine is translocated from the active site to the editing site, which sterically excludes the correctly activated isoleucine. The single editing site contains two valyl binding pockets, one specific for each substrate (Val-AMP or Val-tRNA(Ile)).</text>
</comment>
<feature type="binding site" evidence="10">
    <location>
        <position position="928"/>
    </location>
    <ligand>
        <name>Zn(2+)</name>
        <dbReference type="ChEBI" id="CHEBI:29105"/>
    </ligand>
</feature>
<dbReference type="InterPro" id="IPR023585">
    <property type="entry name" value="Ile-tRNA-ligase_type1"/>
</dbReference>
<evidence type="ECO:0000256" key="8">
    <source>
        <dbReference type="ARBA" id="ARBA00025217"/>
    </source>
</evidence>
<dbReference type="InterPro" id="IPR014729">
    <property type="entry name" value="Rossmann-like_a/b/a_fold"/>
</dbReference>
<dbReference type="CDD" id="cd07960">
    <property type="entry name" value="Anticodon_Ia_Ile_BEm"/>
    <property type="match status" value="1"/>
</dbReference>
<dbReference type="Proteomes" id="UP000254834">
    <property type="component" value="Chromosome"/>
</dbReference>
<dbReference type="GO" id="GO:0006428">
    <property type="term" value="P:isoleucyl-tRNA aminoacylation"/>
    <property type="evidence" value="ECO:0007669"/>
    <property type="project" value="UniProtKB-UniRule"/>
</dbReference>
<sequence length="956" mass="107359">MSKHEEKEVAALSYKDTLNLPSTDFPIRAQAHIFDQQVLERWEKELLYATTFEHNKGKEQFVLADGPPYANGDIHLGHAYNKILKDIVTKSERMSGKHVPFVPLWDCHGLPIEFKVTTENPELKNDPVALKAACRVYAQKWADIQKQQFRNLGIMMQWDKSCATMDPIYEAQTLRAFGIMVGKGYIARKQKTVPWCMTCQTVLANAEIEYEERKDPSVYVQFPFDAATTAALFPTVGDKKVSLLAWTTTPWTLPLNRSVVLKPGATYQLVEMNEKLVIIGKELVAKVAATLGTTAHIIAEMPAELLIGQKVTHPLIENFQVTVIGDAFVSLEDGTACVHNAPGCGPDDYEIGVKNGLEIYSPISVDGRYTVDIIPADLAGMLVTDGQWAVLKKLDEAGNLLFKQTIRHSYPHCWRCHQGLIFRATKQWFCDLSQHNLRQRALQAIADMRMIPETGQNRLSATVSGRLEWCLSRQRSWGVPIPAVSCNDCNDVYISTDLIEIVAKGVEQHGIEYWDTVAIETLVPGSTCKKCSGTNLTKESDILDVWFDSGVSHFAMLSEGVEAIYPVSMYLEGKDQHRGWFQSSLLTSLALHEKPAMREILTHGFTVDDKGRKMSKSIGNVVNPADIIKEIGNDGLRLWVASNDYDSDPVVSKNLLNNVAEVHRKIRNTCRGLLMNLNDFNFENNAIVVEKMLAIDQYALCQLHDVNESIKHAYRGRKTTAVFHELADYCVKEISSFYLDIVKDRLYVEKADSLERRSAQTLCYYILDALTKIMAPVLSFTAELISDSYQVDKKRSIHLQDFADLSWVIDRLFTQDNGMSKADFYASFDAMRDVRSLVLKSLEDLRGQGLVKHSLDAAVASHISSQYKDYDQIAALFAMIRAQGHSVEQFLKEYFIVSQISLSDVPGSIQEVAPGLFVQAAKAQGGKCARCWQWEVTGKFDEAKQLCSRCTKVLQS</sequence>
<feature type="binding site" evidence="10">
    <location>
        <position position="572"/>
    </location>
    <ligand>
        <name>L-isoleucyl-5'-AMP</name>
        <dbReference type="ChEBI" id="CHEBI:178002"/>
    </ligand>
</feature>
<reference evidence="13 14" key="1">
    <citation type="submission" date="2017-12" db="EMBL/GenBank/DDBJ databases">
        <title>Chromulinavorax destructans is a abundant pathogen of dominant heterotrophic picoflagllates.</title>
        <authorList>
            <person name="Deeg C.M."/>
            <person name="Zimmer M."/>
            <person name="Suttle C.A."/>
        </authorList>
    </citation>
    <scope>NUCLEOTIDE SEQUENCE [LARGE SCALE GENOMIC DNA]</scope>
    <source>
        <strain evidence="13 14">SeV1</strain>
    </source>
</reference>
<dbReference type="OrthoDB" id="9810365at2"/>
<gene>
    <name evidence="10" type="primary">ileS</name>
    <name evidence="13" type="ORF">C0J27_00570</name>
</gene>
<feature type="domain" description="Methionyl/Valyl/Leucyl/Isoleucyl-tRNA synthetase anticodon-binding" evidence="12">
    <location>
        <begin position="696"/>
        <end position="859"/>
    </location>
</feature>
<dbReference type="HAMAP" id="MF_02002">
    <property type="entry name" value="Ile_tRNA_synth_type1"/>
    <property type="match status" value="1"/>
</dbReference>
<dbReference type="GO" id="GO:0008270">
    <property type="term" value="F:zinc ion binding"/>
    <property type="evidence" value="ECO:0007669"/>
    <property type="project" value="UniProtKB-UniRule"/>
</dbReference>
<feature type="domain" description="Aminoacyl-tRNA synthetase class Ia" evidence="11">
    <location>
        <begin position="37"/>
        <end position="648"/>
    </location>
</feature>
<dbReference type="InterPro" id="IPR013155">
    <property type="entry name" value="M/V/L/I-tRNA-synth_anticd-bd"/>
</dbReference>
<comment type="subunit">
    <text evidence="10">Monomer.</text>
</comment>
<comment type="cofactor">
    <cofactor evidence="10">
        <name>Zn(2+)</name>
        <dbReference type="ChEBI" id="CHEBI:29105"/>
    </cofactor>
    <text evidence="10">Binds 1 zinc ion per subunit.</text>
</comment>
<dbReference type="GO" id="GO:0005524">
    <property type="term" value="F:ATP binding"/>
    <property type="evidence" value="ECO:0007669"/>
    <property type="project" value="UniProtKB-UniRule"/>
</dbReference>
<comment type="catalytic activity">
    <reaction evidence="9 10">
        <text>tRNA(Ile) + L-isoleucine + ATP = L-isoleucyl-tRNA(Ile) + AMP + diphosphate</text>
        <dbReference type="Rhea" id="RHEA:11060"/>
        <dbReference type="Rhea" id="RHEA-COMP:9666"/>
        <dbReference type="Rhea" id="RHEA-COMP:9695"/>
        <dbReference type="ChEBI" id="CHEBI:30616"/>
        <dbReference type="ChEBI" id="CHEBI:33019"/>
        <dbReference type="ChEBI" id="CHEBI:58045"/>
        <dbReference type="ChEBI" id="CHEBI:78442"/>
        <dbReference type="ChEBI" id="CHEBI:78528"/>
        <dbReference type="ChEBI" id="CHEBI:456215"/>
        <dbReference type="EC" id="6.1.1.5"/>
    </reaction>
</comment>
<dbReference type="PANTHER" id="PTHR42765">
    <property type="entry name" value="SOLEUCYL-TRNA SYNTHETASE"/>
    <property type="match status" value="1"/>
</dbReference>
<evidence type="ECO:0000256" key="7">
    <source>
        <dbReference type="ARBA" id="ARBA00023146"/>
    </source>
</evidence>
<dbReference type="Gene3D" id="3.90.740.10">
    <property type="entry name" value="Valyl/Leucyl/Isoleucyl-tRNA synthetase, editing domain"/>
    <property type="match status" value="1"/>
</dbReference>
<dbReference type="NCBIfam" id="TIGR00392">
    <property type="entry name" value="ileS"/>
    <property type="match status" value="1"/>
</dbReference>
<feature type="binding site" evidence="10">
    <location>
        <position position="947"/>
    </location>
    <ligand>
        <name>Zn(2+)</name>
        <dbReference type="ChEBI" id="CHEBI:29105"/>
    </ligand>
</feature>
<dbReference type="PRINTS" id="PR00984">
    <property type="entry name" value="TRNASYNTHILE"/>
</dbReference>
<evidence type="ECO:0000313" key="14">
    <source>
        <dbReference type="Proteomes" id="UP000254834"/>
    </source>
</evidence>
<keyword evidence="2 10" id="KW-0963">Cytoplasm</keyword>
<keyword evidence="7 10" id="KW-0030">Aminoacyl-tRNA synthetase</keyword>
<name>A0A345ZAC8_9BACT</name>
<proteinExistence type="inferred from homology"/>
<dbReference type="RefSeq" id="WP_115585260.1">
    <property type="nucleotide sequence ID" value="NZ_CP025544.1"/>
</dbReference>
<evidence type="ECO:0000256" key="5">
    <source>
        <dbReference type="ARBA" id="ARBA00022840"/>
    </source>
</evidence>
<evidence type="ECO:0000256" key="4">
    <source>
        <dbReference type="ARBA" id="ARBA00022741"/>
    </source>
</evidence>
<keyword evidence="10" id="KW-0862">Zinc</keyword>
<evidence type="ECO:0000259" key="11">
    <source>
        <dbReference type="Pfam" id="PF00133"/>
    </source>
</evidence>
<dbReference type="SUPFAM" id="SSF47323">
    <property type="entry name" value="Anticodon-binding domain of a subclass of class I aminoacyl-tRNA synthetases"/>
    <property type="match status" value="1"/>
</dbReference>
<keyword evidence="4 10" id="KW-0547">Nucleotide-binding</keyword>